<name>T5KFP1_MICMQ</name>
<keyword evidence="1" id="KW-0812">Transmembrane</keyword>
<protein>
    <submittedName>
        <fullName evidence="2">Uncharacterized protein</fullName>
    </submittedName>
</protein>
<keyword evidence="1" id="KW-1133">Transmembrane helix</keyword>
<evidence type="ECO:0000313" key="2">
    <source>
        <dbReference type="EMBL" id="EQM75840.1"/>
    </source>
</evidence>
<proteinExistence type="predicted"/>
<organism evidence="2 3">
    <name type="scientific">Microbacterium maritypicum MF109</name>
    <dbReference type="NCBI Taxonomy" id="1333857"/>
    <lineage>
        <taxon>Bacteria</taxon>
        <taxon>Bacillati</taxon>
        <taxon>Actinomycetota</taxon>
        <taxon>Actinomycetes</taxon>
        <taxon>Micrococcales</taxon>
        <taxon>Microbacteriaceae</taxon>
        <taxon>Microbacterium</taxon>
    </lineage>
</organism>
<feature type="transmembrane region" description="Helical" evidence="1">
    <location>
        <begin position="12"/>
        <end position="34"/>
    </location>
</feature>
<dbReference type="AlphaFoldDB" id="T5KFP1"/>
<gene>
    <name evidence="2" type="ORF">L687_02030</name>
</gene>
<sequence>MTQGDEMFDYWLTVGAAALGGGIVSALIMAAVTMSSTSRNIFQKSVIEQRQVWRDSLRVLVPRLLSDRDRTSQRCIRDSIVLHLNPSKDREAVSLIDAFIAKRSPQNREAVVRHFQMMLKHEWEKSKIEATAGTRGADRKAAQIVDAQLRQFGARSEGAAAPRSRRS</sequence>
<dbReference type="Proteomes" id="UP000016033">
    <property type="component" value="Unassembled WGS sequence"/>
</dbReference>
<dbReference type="PATRIC" id="fig|1333857.3.peg.2315"/>
<evidence type="ECO:0000256" key="1">
    <source>
        <dbReference type="SAM" id="Phobius"/>
    </source>
</evidence>
<evidence type="ECO:0000313" key="3">
    <source>
        <dbReference type="Proteomes" id="UP000016033"/>
    </source>
</evidence>
<dbReference type="EMBL" id="ATAO01000195">
    <property type="protein sequence ID" value="EQM75840.1"/>
    <property type="molecule type" value="Genomic_DNA"/>
</dbReference>
<keyword evidence="1" id="KW-0472">Membrane</keyword>
<accession>T5KFP1</accession>
<comment type="caution">
    <text evidence="2">The sequence shown here is derived from an EMBL/GenBank/DDBJ whole genome shotgun (WGS) entry which is preliminary data.</text>
</comment>
<reference evidence="2 3" key="1">
    <citation type="journal article" date="2013" name="Genome Announc.">
        <title>Whole-genome sequences of five oyster-associated bacteria show potential for crude oil hydrocarbon degradation.</title>
        <authorList>
            <person name="Chauhan A."/>
            <person name="Green S."/>
            <person name="Pathak A."/>
            <person name="Thomas J."/>
            <person name="Venkatramanan R."/>
        </authorList>
    </citation>
    <scope>NUCLEOTIDE SEQUENCE [LARGE SCALE GENOMIC DNA]</scope>
    <source>
        <strain evidence="2 3">MF109</strain>
    </source>
</reference>